<protein>
    <submittedName>
        <fullName evidence="7">VWFA domain-containing protein</fullName>
    </submittedName>
</protein>
<feature type="region of interest" description="Disordered" evidence="2">
    <location>
        <begin position="28"/>
        <end position="81"/>
    </location>
</feature>
<feature type="domain" description="VWFA" evidence="5">
    <location>
        <begin position="93"/>
        <end position="271"/>
    </location>
</feature>
<evidence type="ECO:0000313" key="6">
    <source>
        <dbReference type="Proteomes" id="UP000025227"/>
    </source>
</evidence>
<organism evidence="6 7">
    <name type="scientific">Haemonchus contortus</name>
    <name type="common">Barber pole worm</name>
    <dbReference type="NCBI Taxonomy" id="6289"/>
    <lineage>
        <taxon>Eukaryota</taxon>
        <taxon>Metazoa</taxon>
        <taxon>Ecdysozoa</taxon>
        <taxon>Nematoda</taxon>
        <taxon>Chromadorea</taxon>
        <taxon>Rhabditida</taxon>
        <taxon>Rhabditina</taxon>
        <taxon>Rhabditomorpha</taxon>
        <taxon>Strongyloidea</taxon>
        <taxon>Trichostrongylidae</taxon>
        <taxon>Haemonchus</taxon>
    </lineage>
</organism>
<dbReference type="InterPro" id="IPR036465">
    <property type="entry name" value="vWFA_dom_sf"/>
</dbReference>
<dbReference type="AlphaFoldDB" id="A0A7I4YF53"/>
<evidence type="ECO:0000256" key="2">
    <source>
        <dbReference type="SAM" id="MobiDB-lite"/>
    </source>
</evidence>
<evidence type="ECO:0000256" key="1">
    <source>
        <dbReference type="ARBA" id="ARBA00023157"/>
    </source>
</evidence>
<keyword evidence="6" id="KW-1185">Reference proteome</keyword>
<dbReference type="InterPro" id="IPR016186">
    <property type="entry name" value="C-type_lectin-like/link_sf"/>
</dbReference>
<dbReference type="InterPro" id="IPR001304">
    <property type="entry name" value="C-type_lectin-like"/>
</dbReference>
<dbReference type="OrthoDB" id="5862648at2759"/>
<dbReference type="InterPro" id="IPR018378">
    <property type="entry name" value="C-type_lectin_CS"/>
</dbReference>
<dbReference type="PROSITE" id="PS50234">
    <property type="entry name" value="VWFA"/>
    <property type="match status" value="1"/>
</dbReference>
<dbReference type="SMART" id="SM00034">
    <property type="entry name" value="CLECT"/>
    <property type="match status" value="1"/>
</dbReference>
<dbReference type="PROSITE" id="PS00615">
    <property type="entry name" value="C_TYPE_LECTIN_1"/>
    <property type="match status" value="1"/>
</dbReference>
<dbReference type="PANTHER" id="PTHR31024:SF3">
    <property type="entry name" value="C-TYPE LECTIN-RELATED"/>
    <property type="match status" value="1"/>
</dbReference>
<name>A0A7I4YF53_HAECO</name>
<dbReference type="SMART" id="SM00327">
    <property type="entry name" value="VWA"/>
    <property type="match status" value="1"/>
</dbReference>
<dbReference type="CDD" id="cd00037">
    <property type="entry name" value="CLECT"/>
    <property type="match status" value="1"/>
</dbReference>
<dbReference type="WBParaSite" id="HCON_00088570-00001">
    <property type="protein sequence ID" value="HCON_00088570-00001"/>
    <property type="gene ID" value="HCON_00088570"/>
</dbReference>
<dbReference type="Proteomes" id="UP000025227">
    <property type="component" value="Unplaced"/>
</dbReference>
<sequence length="424" mass="46779">MYRLSLATCILLGLQSLSCRAQFPSSTSATTTTTEARMPYSTTTRMSYSTTTTAPASQPPSTTTSTPPWNPTSAAPPPNIDQCKCTDKNIWLDIYFLMDASYAMTSPGFDGATAFVQSVLSKMTLGQDYAQQTRAGFILYAANATVQYNLTWWTSTYDMLFNMNLTYSGSLGTNIEAGIQLATDRFNSAEHRANAQKVIVIVASAYETGKERDPTKAANTFKESGGIIITVEYVQEHGAAVPLLGSLASPGPYQFTNRYGNLTNEEVRQAFCKANCFCPTNYDPYTMGDTVPHGGCYRTVPLTAIQMLAANNCHKQHNGTLANVQSRDKSLFLGALFPSKTKFWIGLQRDNGGRWYWPDGTYLQSNDYQMWAPGYPSAAAGDCVYMYQYSGFSFGWFNDDCYDDYEYVCQTVPCCADNYCSTLA</sequence>
<keyword evidence="1" id="KW-1015">Disulfide bond</keyword>
<reference evidence="7" key="1">
    <citation type="submission" date="2020-12" db="UniProtKB">
        <authorList>
            <consortium name="WormBaseParasite"/>
        </authorList>
    </citation>
    <scope>IDENTIFICATION</scope>
    <source>
        <strain evidence="7">MHco3</strain>
    </source>
</reference>
<dbReference type="Pfam" id="PF00092">
    <property type="entry name" value="VWA"/>
    <property type="match status" value="1"/>
</dbReference>
<dbReference type="PANTHER" id="PTHR31024">
    <property type="entry name" value="C-TYPE LECTIN"/>
    <property type="match status" value="1"/>
</dbReference>
<feature type="domain" description="C-type lectin" evidence="4">
    <location>
        <begin position="292"/>
        <end position="410"/>
    </location>
</feature>
<evidence type="ECO:0000259" key="5">
    <source>
        <dbReference type="PROSITE" id="PS50234"/>
    </source>
</evidence>
<proteinExistence type="predicted"/>
<feature type="signal peptide" evidence="3">
    <location>
        <begin position="1"/>
        <end position="21"/>
    </location>
</feature>
<accession>A0A7I4YF53</accession>
<feature type="compositionally biased region" description="Pro residues" evidence="2">
    <location>
        <begin position="68"/>
        <end position="79"/>
    </location>
</feature>
<dbReference type="InterPro" id="IPR002035">
    <property type="entry name" value="VWF_A"/>
</dbReference>
<feature type="chain" id="PRO_5029613093" evidence="3">
    <location>
        <begin position="22"/>
        <end position="424"/>
    </location>
</feature>
<dbReference type="SUPFAM" id="SSF53300">
    <property type="entry name" value="vWA-like"/>
    <property type="match status" value="1"/>
</dbReference>
<evidence type="ECO:0000256" key="3">
    <source>
        <dbReference type="SAM" id="SignalP"/>
    </source>
</evidence>
<dbReference type="PROSITE" id="PS50041">
    <property type="entry name" value="C_TYPE_LECTIN_2"/>
    <property type="match status" value="1"/>
</dbReference>
<evidence type="ECO:0000313" key="7">
    <source>
        <dbReference type="WBParaSite" id="HCON_00088570-00001"/>
    </source>
</evidence>
<dbReference type="Pfam" id="PF00059">
    <property type="entry name" value="Lectin_C"/>
    <property type="match status" value="1"/>
</dbReference>
<evidence type="ECO:0000259" key="4">
    <source>
        <dbReference type="PROSITE" id="PS50041"/>
    </source>
</evidence>
<feature type="compositionally biased region" description="Low complexity" evidence="2">
    <location>
        <begin position="41"/>
        <end position="67"/>
    </location>
</feature>
<dbReference type="OMA" id="APYIYHI"/>
<dbReference type="SUPFAM" id="SSF56436">
    <property type="entry name" value="C-type lectin-like"/>
    <property type="match status" value="1"/>
</dbReference>
<dbReference type="Gene3D" id="3.40.50.410">
    <property type="entry name" value="von Willebrand factor, type A domain"/>
    <property type="match status" value="1"/>
</dbReference>
<dbReference type="InterPro" id="IPR016187">
    <property type="entry name" value="CTDL_fold"/>
</dbReference>
<dbReference type="Gene3D" id="3.10.100.10">
    <property type="entry name" value="Mannose-Binding Protein A, subunit A"/>
    <property type="match status" value="1"/>
</dbReference>
<keyword evidence="3" id="KW-0732">Signal</keyword>